<feature type="signal peptide" evidence="1">
    <location>
        <begin position="1"/>
        <end position="21"/>
    </location>
</feature>
<organism evidence="2 3">
    <name type="scientific">Teichococcus vastitatis</name>
    <dbReference type="NCBI Taxonomy" id="2307076"/>
    <lineage>
        <taxon>Bacteria</taxon>
        <taxon>Pseudomonadati</taxon>
        <taxon>Pseudomonadota</taxon>
        <taxon>Alphaproteobacteria</taxon>
        <taxon>Acetobacterales</taxon>
        <taxon>Roseomonadaceae</taxon>
        <taxon>Roseomonas</taxon>
    </lineage>
</organism>
<name>A0ABS9W3S3_9PROT</name>
<evidence type="ECO:0000313" key="3">
    <source>
        <dbReference type="Proteomes" id="UP001201985"/>
    </source>
</evidence>
<sequence>MRRRSLLLAMPTLAIPLAACSVLPSYDYVEPKRFPLLPVRPGAPASGPARRVLLVRLMRAAPGMDSRGLRSLRPDGTEALAFYAEWTAPPAELAEEALRRWITDSGRFSAVITPGSRATADLVLESELTVLLADLGRREARAGLSVLVLRQQQGAEMRPLRQFSVQGRAPLPAGDDLPPEVLASGMNAALADALASLERSLARNV</sequence>
<comment type="caution">
    <text evidence="2">The sequence shown here is derived from an EMBL/GenBank/DDBJ whole genome shotgun (WGS) entry which is preliminary data.</text>
</comment>
<gene>
    <name evidence="2" type="ORF">MON41_09205</name>
</gene>
<accession>A0ABS9W3S3</accession>
<evidence type="ECO:0000313" key="2">
    <source>
        <dbReference type="EMBL" id="MCI0753934.1"/>
    </source>
</evidence>
<feature type="chain" id="PRO_5046195170" evidence="1">
    <location>
        <begin position="22"/>
        <end position="205"/>
    </location>
</feature>
<dbReference type="SUPFAM" id="SSF159594">
    <property type="entry name" value="XCC0632-like"/>
    <property type="match status" value="1"/>
</dbReference>
<dbReference type="RefSeq" id="WP_157985769.1">
    <property type="nucleotide sequence ID" value="NZ_JALBUU010000004.1"/>
</dbReference>
<evidence type="ECO:0000256" key="1">
    <source>
        <dbReference type="SAM" id="SignalP"/>
    </source>
</evidence>
<dbReference type="Proteomes" id="UP001201985">
    <property type="component" value="Unassembled WGS sequence"/>
</dbReference>
<protein>
    <submittedName>
        <fullName evidence="2">ABC-type transport auxiliary lipoprotein family protein</fullName>
    </submittedName>
</protein>
<dbReference type="Gene3D" id="3.40.50.10610">
    <property type="entry name" value="ABC-type transport auxiliary lipoprotein component"/>
    <property type="match status" value="1"/>
</dbReference>
<proteinExistence type="predicted"/>
<keyword evidence="3" id="KW-1185">Reference proteome</keyword>
<dbReference type="EMBL" id="JALBUU010000004">
    <property type="protein sequence ID" value="MCI0753934.1"/>
    <property type="molecule type" value="Genomic_DNA"/>
</dbReference>
<keyword evidence="2" id="KW-0449">Lipoprotein</keyword>
<reference evidence="2 3" key="1">
    <citation type="submission" date="2022-03" db="EMBL/GenBank/DDBJ databases">
        <title>Complete genome analysis of Roseomonas KG 17.1 : a prolific producer of plant growth promoters.</title>
        <authorList>
            <person name="Saadouli I."/>
            <person name="Najjari A."/>
            <person name="Mosbah A."/>
            <person name="Ouzari H.I."/>
        </authorList>
    </citation>
    <scope>NUCLEOTIDE SEQUENCE [LARGE SCALE GENOMIC DNA]</scope>
    <source>
        <strain evidence="2 3">KG17-1</strain>
    </source>
</reference>
<keyword evidence="1" id="KW-0732">Signal</keyword>